<protein>
    <submittedName>
        <fullName evidence="2">ABC transporter substrate-binding protein</fullName>
    </submittedName>
</protein>
<proteinExistence type="predicted"/>
<dbReference type="SUPFAM" id="SSF53850">
    <property type="entry name" value="Periplasmic binding protein-like II"/>
    <property type="match status" value="1"/>
</dbReference>
<sequence length="459" mass="48466">MGIVRTTRGGTRAVQGRYRKLAATGAALCLTMTLTGALTGCGAVGLGQDNEVTLRVVAADYGDNPQNSSAGWWKDLATGFEAANPGVKVEVTVLSWSEVDAKVAEMVAAGKAPDIAQIGAYADYAADGKLYSADELLSVRTEADFLAPLADAGTIERVQYGMPFVASTRLLFYNKKLFADAGITGKDDAMDDAKGGDKDKQWAPKTWGDLEAAAKKLKAAGVQTPFAVPLGREEAQAETMMWLLAGGGGYTDADEKYALDSPANVKTVGWLRDTLQGQGLTGPVEPAKLNRQAAFDAFSRGEVGMLNGHPTLMKQAEAKGVSYGMVPLPTVDGEPRSAMGVADWVMAFKNGHRTESGKFLDHLYAAENVTKFTGKYGLLPVTTSGYRAMEAGTGGSDPRLRTFLQALPNSRLYPVNKKSWAGVSEEIKQRIGTALQPAPASPARTLEELASAARAADAG</sequence>
<dbReference type="PANTHER" id="PTHR43649:SF30">
    <property type="entry name" value="ABC TRANSPORTER SUBSTRATE-BINDING PROTEIN"/>
    <property type="match status" value="1"/>
</dbReference>
<dbReference type="PANTHER" id="PTHR43649">
    <property type="entry name" value="ARABINOSE-BINDING PROTEIN-RELATED"/>
    <property type="match status" value="1"/>
</dbReference>
<dbReference type="Gene3D" id="3.40.190.10">
    <property type="entry name" value="Periplasmic binding protein-like II"/>
    <property type="match status" value="1"/>
</dbReference>
<dbReference type="InterPro" id="IPR050490">
    <property type="entry name" value="Bact_solute-bd_prot1"/>
</dbReference>
<evidence type="ECO:0000313" key="3">
    <source>
        <dbReference type="Proteomes" id="UP000325211"/>
    </source>
</evidence>
<evidence type="ECO:0000256" key="1">
    <source>
        <dbReference type="SAM" id="Phobius"/>
    </source>
</evidence>
<feature type="transmembrane region" description="Helical" evidence="1">
    <location>
        <begin position="21"/>
        <end position="46"/>
    </location>
</feature>
<keyword evidence="1" id="KW-0472">Membrane</keyword>
<dbReference type="Pfam" id="PF01547">
    <property type="entry name" value="SBP_bac_1"/>
    <property type="match status" value="1"/>
</dbReference>
<accession>A0A5P2D6Y7</accession>
<reference evidence="2 3" key="1">
    <citation type="submission" date="2018-05" db="EMBL/GenBank/DDBJ databases">
        <title>Streptomyces venezuelae.</title>
        <authorList>
            <person name="Kim W."/>
            <person name="Lee N."/>
            <person name="Cho B.-K."/>
        </authorList>
    </citation>
    <scope>NUCLEOTIDE SEQUENCE [LARGE SCALE GENOMIC DNA]</scope>
    <source>
        <strain evidence="2 3">ATCC 21782</strain>
    </source>
</reference>
<evidence type="ECO:0000313" key="2">
    <source>
        <dbReference type="EMBL" id="QES48899.1"/>
    </source>
</evidence>
<dbReference type="OrthoDB" id="366726at2"/>
<dbReference type="InterPro" id="IPR006059">
    <property type="entry name" value="SBP"/>
</dbReference>
<keyword evidence="1" id="KW-1133">Transmembrane helix</keyword>
<keyword evidence="1" id="KW-0812">Transmembrane</keyword>
<organism evidence="2 3">
    <name type="scientific">Streptomyces venezuelae</name>
    <dbReference type="NCBI Taxonomy" id="54571"/>
    <lineage>
        <taxon>Bacteria</taxon>
        <taxon>Bacillati</taxon>
        <taxon>Actinomycetota</taxon>
        <taxon>Actinomycetes</taxon>
        <taxon>Kitasatosporales</taxon>
        <taxon>Streptomycetaceae</taxon>
        <taxon>Streptomyces</taxon>
    </lineage>
</organism>
<dbReference type="Proteomes" id="UP000325211">
    <property type="component" value="Chromosome"/>
</dbReference>
<name>A0A5P2D6Y7_STRVZ</name>
<dbReference type="AlphaFoldDB" id="A0A5P2D6Y7"/>
<dbReference type="EMBL" id="CP029190">
    <property type="protein sequence ID" value="QES48899.1"/>
    <property type="molecule type" value="Genomic_DNA"/>
</dbReference>
<gene>
    <name evidence="2" type="ORF">DEJ50_14810</name>
</gene>